<dbReference type="RefSeq" id="WP_068998188.1">
    <property type="nucleotide sequence ID" value="NZ_MDTQ01000001.1"/>
</dbReference>
<evidence type="ECO:0000256" key="1">
    <source>
        <dbReference type="SAM" id="MobiDB-lite"/>
    </source>
</evidence>
<name>A0A1E2VA72_9GAMM</name>
<dbReference type="Proteomes" id="UP000094291">
    <property type="component" value="Unassembled WGS sequence"/>
</dbReference>
<reference evidence="2 3" key="1">
    <citation type="submission" date="2016-08" db="EMBL/GenBank/DDBJ databases">
        <authorList>
            <person name="Seilhamer J.J."/>
        </authorList>
    </citation>
    <scope>NUCLEOTIDE SEQUENCE [LARGE SCALE GENOMIC DNA]</scope>
    <source>
        <strain evidence="2 3">PH27A</strain>
    </source>
</reference>
<dbReference type="AlphaFoldDB" id="A0A1E2VA72"/>
<sequence length="271" mass="30920">MNMSEIGQVQAYLLHYRMIERHPQGRPRRPARQGLLAERDAEELLAGATDAEKDRLRQLLAGLGLRLTILEDSEYPGISPGNCLYLLQRHADGHLPDILSRQPALEALRLRQESQALLSVWYLQLWLLLLALLYTRYNRALSDVSRYQEATFQIDELVDSVQRHLEHLRQHADQGDQRELIETLVNARGDDISRRCRAFVGIMQRAGLIEKAADGDEVWQQTLLGALDTAETGLHHLRHLIDEVLPPLPDDTTQTEDHSMTDVDDDSEKSE</sequence>
<comment type="caution">
    <text evidence="2">The sequence shown here is derived from an EMBL/GenBank/DDBJ whole genome shotgun (WGS) entry which is preliminary data.</text>
</comment>
<feature type="compositionally biased region" description="Acidic residues" evidence="1">
    <location>
        <begin position="262"/>
        <end position="271"/>
    </location>
</feature>
<keyword evidence="3" id="KW-1185">Reference proteome</keyword>
<evidence type="ECO:0000313" key="2">
    <source>
        <dbReference type="EMBL" id="ODC03726.1"/>
    </source>
</evidence>
<proteinExistence type="predicted"/>
<dbReference type="STRING" id="197479.BFW38_09415"/>
<dbReference type="EMBL" id="MDTQ01000001">
    <property type="protein sequence ID" value="ODC03726.1"/>
    <property type="molecule type" value="Genomic_DNA"/>
</dbReference>
<gene>
    <name evidence="2" type="ORF">BFW38_09415</name>
</gene>
<feature type="region of interest" description="Disordered" evidence="1">
    <location>
        <begin position="245"/>
        <end position="271"/>
    </location>
</feature>
<protein>
    <submittedName>
        <fullName evidence="2">Uncharacterized protein</fullName>
    </submittedName>
</protein>
<evidence type="ECO:0000313" key="3">
    <source>
        <dbReference type="Proteomes" id="UP000094291"/>
    </source>
</evidence>
<organism evidence="2 3">
    <name type="scientific">Terasakiispira papahanaumokuakeensis</name>
    <dbReference type="NCBI Taxonomy" id="197479"/>
    <lineage>
        <taxon>Bacteria</taxon>
        <taxon>Pseudomonadati</taxon>
        <taxon>Pseudomonadota</taxon>
        <taxon>Gammaproteobacteria</taxon>
        <taxon>Oceanospirillales</taxon>
        <taxon>Terasakiispira</taxon>
    </lineage>
</organism>
<accession>A0A1E2VA72</accession>